<dbReference type="CDD" id="cd19093">
    <property type="entry name" value="AKR_AtPLR-like"/>
    <property type="match status" value="1"/>
</dbReference>
<dbReference type="GeneID" id="37021630"/>
<dbReference type="GO" id="GO:0016491">
    <property type="term" value="F:oxidoreductase activity"/>
    <property type="evidence" value="ECO:0007669"/>
    <property type="project" value="UniProtKB-KW"/>
</dbReference>
<dbReference type="PANTHER" id="PTHR43364">
    <property type="entry name" value="NADH-SPECIFIC METHYLGLYOXAL REDUCTASE-RELATED"/>
    <property type="match status" value="1"/>
</dbReference>
<name>A0A316VBN5_9BASI</name>
<evidence type="ECO:0000313" key="3">
    <source>
        <dbReference type="EMBL" id="PWN34528.1"/>
    </source>
</evidence>
<evidence type="ECO:0000313" key="4">
    <source>
        <dbReference type="Proteomes" id="UP000245771"/>
    </source>
</evidence>
<proteinExistence type="predicted"/>
<dbReference type="Gene3D" id="3.20.20.100">
    <property type="entry name" value="NADP-dependent oxidoreductase domain"/>
    <property type="match status" value="1"/>
</dbReference>
<dbReference type="AlphaFoldDB" id="A0A316VBN5"/>
<sequence length="329" mass="36364">MAYTRIAIRACRIFAGHVIDGKDVAVPILACGTWAWGDKGLWGYDEEKDFANVERAWTSLNGSGIGFYDTAEVYGKGESERIIGKLLKQTPSEQRSQVIIASKWLPVPILHGRWIPGGGIEGALRNSLKRLGVETIDLYQVHSAWTYFYSFETIAKSLADCVKKGLTKTVGQMLHMRDALKKYNVPLASNQVEFSLARTYPLSSGLIEACHENDIVPLAYSPLAMGRLTGKYSAQNPPPSNRRFGNLPIESYEPLLDVMRTIAENHKVSCSAVALNYVMAKGCIPLSGAKNAKQAQQNAQALGWRLTEEEITQLETHQKIGGTTFWQKG</sequence>
<keyword evidence="1" id="KW-0560">Oxidoreductase</keyword>
<dbReference type="InterPro" id="IPR036812">
    <property type="entry name" value="NAD(P)_OxRdtase_dom_sf"/>
</dbReference>
<gene>
    <name evidence="3" type="ORF">FA14DRAFT_163911</name>
</gene>
<dbReference type="InterPro" id="IPR023210">
    <property type="entry name" value="NADP_OxRdtase_dom"/>
</dbReference>
<dbReference type="InParanoid" id="A0A316VBN5"/>
<organism evidence="3 4">
    <name type="scientific">Meira miltonrushii</name>
    <dbReference type="NCBI Taxonomy" id="1280837"/>
    <lineage>
        <taxon>Eukaryota</taxon>
        <taxon>Fungi</taxon>
        <taxon>Dikarya</taxon>
        <taxon>Basidiomycota</taxon>
        <taxon>Ustilaginomycotina</taxon>
        <taxon>Exobasidiomycetes</taxon>
        <taxon>Exobasidiales</taxon>
        <taxon>Brachybasidiaceae</taxon>
        <taxon>Meira</taxon>
    </lineage>
</organism>
<dbReference type="STRING" id="1280837.A0A316VBN5"/>
<reference evidence="3 4" key="1">
    <citation type="journal article" date="2018" name="Mol. Biol. Evol.">
        <title>Broad Genomic Sampling Reveals a Smut Pathogenic Ancestry of the Fungal Clade Ustilaginomycotina.</title>
        <authorList>
            <person name="Kijpornyongpan T."/>
            <person name="Mondo S.J."/>
            <person name="Barry K."/>
            <person name="Sandor L."/>
            <person name="Lee J."/>
            <person name="Lipzen A."/>
            <person name="Pangilinan J."/>
            <person name="LaButti K."/>
            <person name="Hainaut M."/>
            <person name="Henrissat B."/>
            <person name="Grigoriev I.V."/>
            <person name="Spatafora J.W."/>
            <person name="Aime M.C."/>
        </authorList>
    </citation>
    <scope>NUCLEOTIDE SEQUENCE [LARGE SCALE GENOMIC DNA]</scope>
    <source>
        <strain evidence="3 4">MCA 3882</strain>
    </source>
</reference>
<keyword evidence="4" id="KW-1185">Reference proteome</keyword>
<dbReference type="SUPFAM" id="SSF51430">
    <property type="entry name" value="NAD(P)-linked oxidoreductase"/>
    <property type="match status" value="1"/>
</dbReference>
<protein>
    <submittedName>
        <fullName evidence="3">Aldo/keto reductase</fullName>
    </submittedName>
</protein>
<dbReference type="Pfam" id="PF00248">
    <property type="entry name" value="Aldo_ket_red"/>
    <property type="match status" value="1"/>
</dbReference>
<evidence type="ECO:0000256" key="1">
    <source>
        <dbReference type="ARBA" id="ARBA00023002"/>
    </source>
</evidence>
<dbReference type="RefSeq" id="XP_025354830.1">
    <property type="nucleotide sequence ID" value="XM_025499849.1"/>
</dbReference>
<dbReference type="OrthoDB" id="48988at2759"/>
<feature type="domain" description="NADP-dependent oxidoreductase" evidence="2">
    <location>
        <begin position="29"/>
        <end position="317"/>
    </location>
</feature>
<dbReference type="Proteomes" id="UP000245771">
    <property type="component" value="Unassembled WGS sequence"/>
</dbReference>
<dbReference type="PANTHER" id="PTHR43364:SF4">
    <property type="entry name" value="NAD(P)-LINKED OXIDOREDUCTASE SUPERFAMILY PROTEIN"/>
    <property type="match status" value="1"/>
</dbReference>
<evidence type="ECO:0000259" key="2">
    <source>
        <dbReference type="Pfam" id="PF00248"/>
    </source>
</evidence>
<dbReference type="EMBL" id="KZ819603">
    <property type="protein sequence ID" value="PWN34528.1"/>
    <property type="molecule type" value="Genomic_DNA"/>
</dbReference>
<dbReference type="InterPro" id="IPR050523">
    <property type="entry name" value="AKR_Detox_Biosynth"/>
</dbReference>
<accession>A0A316VBN5</accession>